<dbReference type="AlphaFoldDB" id="A0A372IL88"/>
<dbReference type="PANTHER" id="PTHR32468:SF0">
    <property type="entry name" value="K(+)_H(+) ANTIPORTER 1"/>
    <property type="match status" value="1"/>
</dbReference>
<keyword evidence="4 7" id="KW-1133">Transmembrane helix</keyword>
<comment type="caution">
    <text evidence="9">The sequence shown here is derived from an EMBL/GenBank/DDBJ whole genome shotgun (WGS) entry which is preliminary data.</text>
</comment>
<dbReference type="PANTHER" id="PTHR32468">
    <property type="entry name" value="CATION/H + ANTIPORTER"/>
    <property type="match status" value="1"/>
</dbReference>
<dbReference type="RefSeq" id="WP_117302596.1">
    <property type="nucleotide sequence ID" value="NZ_QVQT02000006.1"/>
</dbReference>
<keyword evidence="6 7" id="KW-0472">Membrane</keyword>
<dbReference type="EMBL" id="QVQT01000006">
    <property type="protein sequence ID" value="RFU15521.1"/>
    <property type="molecule type" value="Genomic_DNA"/>
</dbReference>
<dbReference type="OrthoDB" id="9793589at2"/>
<evidence type="ECO:0000256" key="4">
    <source>
        <dbReference type="ARBA" id="ARBA00022989"/>
    </source>
</evidence>
<dbReference type="Proteomes" id="UP000264702">
    <property type="component" value="Unassembled WGS sequence"/>
</dbReference>
<protein>
    <submittedName>
        <fullName evidence="9">Potassium transporter Kef</fullName>
    </submittedName>
</protein>
<evidence type="ECO:0000256" key="7">
    <source>
        <dbReference type="SAM" id="Phobius"/>
    </source>
</evidence>
<dbReference type="Gene3D" id="1.20.1530.20">
    <property type="match status" value="1"/>
</dbReference>
<proteinExistence type="predicted"/>
<feature type="transmembrane region" description="Helical" evidence="7">
    <location>
        <begin position="130"/>
        <end position="152"/>
    </location>
</feature>
<dbReference type="GO" id="GO:0015297">
    <property type="term" value="F:antiporter activity"/>
    <property type="evidence" value="ECO:0007669"/>
    <property type="project" value="InterPro"/>
</dbReference>
<keyword evidence="10" id="KW-1185">Reference proteome</keyword>
<evidence type="ECO:0000256" key="3">
    <source>
        <dbReference type="ARBA" id="ARBA00022692"/>
    </source>
</evidence>
<feature type="transmembrane region" description="Helical" evidence="7">
    <location>
        <begin position="96"/>
        <end position="118"/>
    </location>
</feature>
<feature type="transmembrane region" description="Helical" evidence="7">
    <location>
        <begin position="312"/>
        <end position="334"/>
    </location>
</feature>
<evidence type="ECO:0000256" key="5">
    <source>
        <dbReference type="ARBA" id="ARBA00023065"/>
    </source>
</evidence>
<feature type="transmembrane region" description="Helical" evidence="7">
    <location>
        <begin position="201"/>
        <end position="219"/>
    </location>
</feature>
<evidence type="ECO:0000256" key="6">
    <source>
        <dbReference type="ARBA" id="ARBA00023136"/>
    </source>
</evidence>
<accession>A0A372IL88</accession>
<keyword evidence="3 7" id="KW-0812">Transmembrane</keyword>
<feature type="transmembrane region" description="Helical" evidence="7">
    <location>
        <begin position="283"/>
        <end position="300"/>
    </location>
</feature>
<feature type="transmembrane region" description="Helical" evidence="7">
    <location>
        <begin position="6"/>
        <end position="23"/>
    </location>
</feature>
<dbReference type="InterPro" id="IPR050794">
    <property type="entry name" value="CPA2_transporter"/>
</dbReference>
<comment type="subcellular location">
    <subcellularLocation>
        <location evidence="1">Membrane</location>
        <topology evidence="1">Multi-pass membrane protein</topology>
    </subcellularLocation>
</comment>
<dbReference type="GO" id="GO:0016020">
    <property type="term" value="C:membrane"/>
    <property type="evidence" value="ECO:0007669"/>
    <property type="project" value="UniProtKB-SubCell"/>
</dbReference>
<feature type="transmembrane region" description="Helical" evidence="7">
    <location>
        <begin position="231"/>
        <end position="249"/>
    </location>
</feature>
<gene>
    <name evidence="9" type="ORF">D0Y96_17900</name>
</gene>
<organism evidence="9 10">
    <name type="scientific">Paracidobacterium acidisoli</name>
    <dbReference type="NCBI Taxonomy" id="2303751"/>
    <lineage>
        <taxon>Bacteria</taxon>
        <taxon>Pseudomonadati</taxon>
        <taxon>Acidobacteriota</taxon>
        <taxon>Terriglobia</taxon>
        <taxon>Terriglobales</taxon>
        <taxon>Acidobacteriaceae</taxon>
        <taxon>Paracidobacterium</taxon>
    </lineage>
</organism>
<reference evidence="9 10" key="1">
    <citation type="submission" date="2018-08" db="EMBL/GenBank/DDBJ databases">
        <title>Acidipila sp. 4G-K13, an acidobacterium isolated from forest soil.</title>
        <authorList>
            <person name="Gao Z.-H."/>
            <person name="Qiu L.-H."/>
        </authorList>
    </citation>
    <scope>NUCLEOTIDE SEQUENCE [LARGE SCALE GENOMIC DNA]</scope>
    <source>
        <strain evidence="9 10">4G-K13</strain>
    </source>
</reference>
<evidence type="ECO:0000256" key="2">
    <source>
        <dbReference type="ARBA" id="ARBA00022448"/>
    </source>
</evidence>
<evidence type="ECO:0000259" key="8">
    <source>
        <dbReference type="Pfam" id="PF00999"/>
    </source>
</evidence>
<feature type="transmembrane region" description="Helical" evidence="7">
    <location>
        <begin position="30"/>
        <end position="49"/>
    </location>
</feature>
<dbReference type="GO" id="GO:1902600">
    <property type="term" value="P:proton transmembrane transport"/>
    <property type="evidence" value="ECO:0007669"/>
    <property type="project" value="InterPro"/>
</dbReference>
<feature type="transmembrane region" description="Helical" evidence="7">
    <location>
        <begin position="376"/>
        <end position="398"/>
    </location>
</feature>
<dbReference type="InterPro" id="IPR038770">
    <property type="entry name" value="Na+/solute_symporter_sf"/>
</dbReference>
<keyword evidence="2" id="KW-0813">Transport</keyword>
<name>A0A372IL88_9BACT</name>
<dbReference type="Pfam" id="PF00999">
    <property type="entry name" value="Na_H_Exchanger"/>
    <property type="match status" value="1"/>
</dbReference>
<dbReference type="InterPro" id="IPR006153">
    <property type="entry name" value="Cation/H_exchanger_TM"/>
</dbReference>
<feature type="transmembrane region" description="Helical" evidence="7">
    <location>
        <begin position="61"/>
        <end position="84"/>
    </location>
</feature>
<evidence type="ECO:0000256" key="1">
    <source>
        <dbReference type="ARBA" id="ARBA00004141"/>
    </source>
</evidence>
<feature type="transmembrane region" description="Helical" evidence="7">
    <location>
        <begin position="164"/>
        <end position="189"/>
    </location>
</feature>
<evidence type="ECO:0000313" key="9">
    <source>
        <dbReference type="EMBL" id="RFU15521.1"/>
    </source>
</evidence>
<keyword evidence="5" id="KW-0406">Ion transport</keyword>
<evidence type="ECO:0000313" key="10">
    <source>
        <dbReference type="Proteomes" id="UP000264702"/>
    </source>
</evidence>
<sequence>MTLLLMQMAVVLVVTLACGWVARRLHQARVIGEIIGGIVLGPSVLGRLSPHLSAALFPASSFHAMDILSTVGLILFLFVVGMELDYDQLIRQRKTAVVASGTSILVPFIMAAVLAHSLRIRFAPHGIGSMPFVLFLGISMSITAFPVLARIVEERRLQGTSLGTTAILCAAVDDVTAWLLLALAMALLGADGGSSSLPVRLAALGGYLLLMLGVVRPLASWAVRRKKKRELSLEVLGIAIAGTLLSAAATEWLGIHPLFGAFLAGVCFPRVEGWQQSIRTQLDAITSVLLLPLFFAMTGLRTRLDLLNHISMWYWAGIVLLGAIIGKMGGAIAAARWTGQSWRNAIALGALLNTRGLVELIVLNIAYNVGAFSPTLFTMMVVMALVTTMCTTPILNLLKIDGEWAEEERAGRTQATAA</sequence>
<feature type="domain" description="Cation/H+ exchanger transmembrane" evidence="8">
    <location>
        <begin position="13"/>
        <end position="395"/>
    </location>
</feature>